<organism evidence="1 2">
    <name type="scientific">Stylonychia lemnae</name>
    <name type="common">Ciliate</name>
    <dbReference type="NCBI Taxonomy" id="5949"/>
    <lineage>
        <taxon>Eukaryota</taxon>
        <taxon>Sar</taxon>
        <taxon>Alveolata</taxon>
        <taxon>Ciliophora</taxon>
        <taxon>Intramacronucleata</taxon>
        <taxon>Spirotrichea</taxon>
        <taxon>Stichotrichia</taxon>
        <taxon>Sporadotrichida</taxon>
        <taxon>Oxytrichidae</taxon>
        <taxon>Stylonychinae</taxon>
        <taxon>Stylonychia</taxon>
    </lineage>
</organism>
<name>A0A078AVG2_STYLE</name>
<accession>A0A078AVG2</accession>
<dbReference type="AlphaFoldDB" id="A0A078AVG2"/>
<protein>
    <submittedName>
        <fullName evidence="1">Uncharacterized protein</fullName>
    </submittedName>
</protein>
<dbReference type="OrthoDB" id="2309646at2759"/>
<keyword evidence="2" id="KW-1185">Reference proteome</keyword>
<dbReference type="InParanoid" id="A0A078AVG2"/>
<evidence type="ECO:0000313" key="1">
    <source>
        <dbReference type="EMBL" id="CDW84818.1"/>
    </source>
</evidence>
<evidence type="ECO:0000313" key="2">
    <source>
        <dbReference type="Proteomes" id="UP000039865"/>
    </source>
</evidence>
<gene>
    <name evidence="1" type="primary">Contig19399.g20568</name>
    <name evidence="1" type="ORF">STYLEM_13886</name>
</gene>
<proteinExistence type="predicted"/>
<dbReference type="Proteomes" id="UP000039865">
    <property type="component" value="Unassembled WGS sequence"/>
</dbReference>
<reference evidence="1 2" key="1">
    <citation type="submission" date="2014-06" db="EMBL/GenBank/DDBJ databases">
        <authorList>
            <person name="Swart Estienne"/>
        </authorList>
    </citation>
    <scope>NUCLEOTIDE SEQUENCE [LARGE SCALE GENOMIC DNA]</scope>
    <source>
        <strain evidence="1 2">130c</strain>
    </source>
</reference>
<dbReference type="EMBL" id="CCKQ01013179">
    <property type="protein sequence ID" value="CDW84818.1"/>
    <property type="molecule type" value="Genomic_DNA"/>
</dbReference>
<sequence>MYSYRFSQEGYDLWFFEAFPQINIQDAFESKLLNQDQFVLNQVMTLVLSIKYIHSINLELADKTAYFQLDNVSFCPSQNIFKINTPLVLKSLKLKVIEESNSDSEEKEESELVNTEVDVSWVILKSKEIIQNFITARDDYVQKLIQAEVNDMDELLQHIQRLSQKLFKSYSNEREEQENQDSIESSSVTQMFGAIDFNGFDGKLILTHQDNMIEQLQIHKYQLSKLDIKSDDFEDLKTEKLILIGKIVRITILRCSLDLSDNLFRSREKLLLENDYEKYIEQVKQYLETQKWIVQELQQKAIDMLDLNKYFNSNEYDSILSIKCLEQATNFLTLNDSQLLEVFKSDSENLMQNTTLPKNLNKSVLLQIAKYFKLSVIKILDQASRLDKNIEDNMFEEAIKIEDELLYIFKIQRRELIKAIIDFHVEEEFQM</sequence>